<sequence length="82" mass="9134">MSGSDKRHLLRAFGFRAGYLLLAWALCLAIVGFGPGGGMFAALVTVLAWLIPVSAPVLLWLDWRWLKAHGREVNRFGLRRRG</sequence>
<reference evidence="2" key="1">
    <citation type="journal article" date="2023" name="Int. J. Syst. Evol. Microbiol.">
        <title>Sinisalibacter aestuarii sp. nov., isolated from estuarine sediment of the Arakawa River.</title>
        <authorList>
            <person name="Arafat S.T."/>
            <person name="Hirano S."/>
            <person name="Sato A."/>
            <person name="Takeuchi K."/>
            <person name="Yasuda T."/>
            <person name="Terahara T."/>
            <person name="Hamada M."/>
            <person name="Kobayashi T."/>
        </authorList>
    </citation>
    <scope>NUCLEOTIDE SEQUENCE</scope>
    <source>
        <strain evidence="2">B-399</strain>
    </source>
</reference>
<keyword evidence="1" id="KW-1133">Transmembrane helix</keyword>
<comment type="caution">
    <text evidence="2">The sequence shown here is derived from an EMBL/GenBank/DDBJ whole genome shotgun (WGS) entry which is preliminary data.</text>
</comment>
<accession>A0ABQ5LQV5</accession>
<organism evidence="2 3">
    <name type="scientific">Sinisalibacter aestuarii</name>
    <dbReference type="NCBI Taxonomy" id="2949426"/>
    <lineage>
        <taxon>Bacteria</taxon>
        <taxon>Pseudomonadati</taxon>
        <taxon>Pseudomonadota</taxon>
        <taxon>Alphaproteobacteria</taxon>
        <taxon>Rhodobacterales</taxon>
        <taxon>Roseobacteraceae</taxon>
        <taxon>Sinisalibacter</taxon>
    </lineage>
</organism>
<dbReference type="EMBL" id="BROH01000001">
    <property type="protein sequence ID" value="GKY86646.1"/>
    <property type="molecule type" value="Genomic_DNA"/>
</dbReference>
<feature type="transmembrane region" description="Helical" evidence="1">
    <location>
        <begin position="12"/>
        <end position="33"/>
    </location>
</feature>
<gene>
    <name evidence="2" type="ORF">STA1M1_05150</name>
</gene>
<evidence type="ECO:0000313" key="2">
    <source>
        <dbReference type="EMBL" id="GKY86646.1"/>
    </source>
</evidence>
<keyword evidence="3" id="KW-1185">Reference proteome</keyword>
<proteinExistence type="predicted"/>
<dbReference type="Proteomes" id="UP001144205">
    <property type="component" value="Unassembled WGS sequence"/>
</dbReference>
<protein>
    <submittedName>
        <fullName evidence="2">Uncharacterized protein</fullName>
    </submittedName>
</protein>
<keyword evidence="1" id="KW-0472">Membrane</keyword>
<evidence type="ECO:0000313" key="3">
    <source>
        <dbReference type="Proteomes" id="UP001144205"/>
    </source>
</evidence>
<keyword evidence="1" id="KW-0812">Transmembrane</keyword>
<feature type="transmembrane region" description="Helical" evidence="1">
    <location>
        <begin position="39"/>
        <end position="61"/>
    </location>
</feature>
<dbReference type="RefSeq" id="WP_281840608.1">
    <property type="nucleotide sequence ID" value="NZ_BROH01000001.1"/>
</dbReference>
<evidence type="ECO:0000256" key="1">
    <source>
        <dbReference type="SAM" id="Phobius"/>
    </source>
</evidence>
<name>A0ABQ5LQV5_9RHOB</name>